<evidence type="ECO:0000313" key="2">
    <source>
        <dbReference type="EMBL" id="KAK7459434.1"/>
    </source>
</evidence>
<proteinExistence type="predicted"/>
<dbReference type="AlphaFoldDB" id="A0ABD0J491"/>
<accession>A0ABD0J491</accession>
<sequence length="113" mass="12722">MYSRINVLPDSSTKKSNSSQLPDGEIPSQLHRSSAESLLKTRHHAHNESAYISDAERITKHKSPVIHSQQSHDQMKAVHSTRNLATQASTDETNVRQRGHDKKCLLMMFSSES</sequence>
<organism evidence="2 3">
    <name type="scientific">Batillaria attramentaria</name>
    <dbReference type="NCBI Taxonomy" id="370345"/>
    <lineage>
        <taxon>Eukaryota</taxon>
        <taxon>Metazoa</taxon>
        <taxon>Spiralia</taxon>
        <taxon>Lophotrochozoa</taxon>
        <taxon>Mollusca</taxon>
        <taxon>Gastropoda</taxon>
        <taxon>Caenogastropoda</taxon>
        <taxon>Sorbeoconcha</taxon>
        <taxon>Cerithioidea</taxon>
        <taxon>Batillariidae</taxon>
        <taxon>Batillaria</taxon>
    </lineage>
</organism>
<evidence type="ECO:0000256" key="1">
    <source>
        <dbReference type="SAM" id="MobiDB-lite"/>
    </source>
</evidence>
<name>A0ABD0J491_9CAEN</name>
<comment type="caution">
    <text evidence="2">The sequence shown here is derived from an EMBL/GenBank/DDBJ whole genome shotgun (WGS) entry which is preliminary data.</text>
</comment>
<protein>
    <submittedName>
        <fullName evidence="2">Uncharacterized protein</fullName>
    </submittedName>
</protein>
<evidence type="ECO:0000313" key="3">
    <source>
        <dbReference type="Proteomes" id="UP001519460"/>
    </source>
</evidence>
<reference evidence="2 3" key="1">
    <citation type="journal article" date="2023" name="Sci. Data">
        <title>Genome assembly of the Korean intertidal mud-creeper Batillaria attramentaria.</title>
        <authorList>
            <person name="Patra A.K."/>
            <person name="Ho P.T."/>
            <person name="Jun S."/>
            <person name="Lee S.J."/>
            <person name="Kim Y."/>
            <person name="Won Y.J."/>
        </authorList>
    </citation>
    <scope>NUCLEOTIDE SEQUENCE [LARGE SCALE GENOMIC DNA]</scope>
    <source>
        <strain evidence="2">Wonlab-2016</strain>
    </source>
</reference>
<keyword evidence="3" id="KW-1185">Reference proteome</keyword>
<feature type="region of interest" description="Disordered" evidence="1">
    <location>
        <begin position="1"/>
        <end position="55"/>
    </location>
</feature>
<dbReference type="EMBL" id="JACVVK020000658">
    <property type="protein sequence ID" value="KAK7459434.1"/>
    <property type="molecule type" value="Genomic_DNA"/>
</dbReference>
<gene>
    <name evidence="2" type="ORF">BaRGS_00039002</name>
</gene>
<feature type="compositionally biased region" description="Polar residues" evidence="1">
    <location>
        <begin position="9"/>
        <end position="21"/>
    </location>
</feature>
<dbReference type="Proteomes" id="UP001519460">
    <property type="component" value="Unassembled WGS sequence"/>
</dbReference>